<feature type="transmembrane region" description="Helical" evidence="6">
    <location>
        <begin position="12"/>
        <end position="32"/>
    </location>
</feature>
<dbReference type="InterPro" id="IPR019408">
    <property type="entry name" value="7TM_GPCR_serpentine_rcpt_Srab"/>
</dbReference>
<dbReference type="Pfam" id="PF10292">
    <property type="entry name" value="7TM_GPCR_Srab"/>
    <property type="match status" value="1"/>
</dbReference>
<feature type="transmembrane region" description="Helical" evidence="6">
    <location>
        <begin position="62"/>
        <end position="87"/>
    </location>
</feature>
<evidence type="ECO:0000313" key="8">
    <source>
        <dbReference type="Proteomes" id="UP000271162"/>
    </source>
</evidence>
<keyword evidence="2 6" id="KW-0812">Transmembrane</keyword>
<protein>
    <submittedName>
        <fullName evidence="9">Serpentine receptor class gamma</fullName>
    </submittedName>
</protein>
<dbReference type="AlphaFoldDB" id="A0A0N4YT43"/>
<feature type="transmembrane region" description="Helical" evidence="6">
    <location>
        <begin position="99"/>
        <end position="123"/>
    </location>
</feature>
<evidence type="ECO:0000256" key="5">
    <source>
        <dbReference type="ARBA" id="ARBA00037994"/>
    </source>
</evidence>
<evidence type="ECO:0000256" key="4">
    <source>
        <dbReference type="ARBA" id="ARBA00023136"/>
    </source>
</evidence>
<dbReference type="EMBL" id="UYSL01025119">
    <property type="protein sequence ID" value="VDL84153.1"/>
    <property type="molecule type" value="Genomic_DNA"/>
</dbReference>
<name>A0A0N4YT43_NIPBR</name>
<dbReference type="Proteomes" id="UP000271162">
    <property type="component" value="Unassembled WGS sequence"/>
</dbReference>
<evidence type="ECO:0000256" key="3">
    <source>
        <dbReference type="ARBA" id="ARBA00022989"/>
    </source>
</evidence>
<evidence type="ECO:0000313" key="7">
    <source>
        <dbReference type="EMBL" id="VDL84153.1"/>
    </source>
</evidence>
<dbReference type="GO" id="GO:0004984">
    <property type="term" value="F:olfactory receptor activity"/>
    <property type="evidence" value="ECO:0007669"/>
    <property type="project" value="TreeGrafter"/>
</dbReference>
<dbReference type="PANTHER" id="PTHR31357">
    <property type="entry name" value="SERPENTINE RECEPTOR CLASS ALPHA-10"/>
    <property type="match status" value="1"/>
</dbReference>
<comment type="subcellular location">
    <subcellularLocation>
        <location evidence="1">Membrane</location>
        <topology evidence="1">Multi-pass membrane protein</topology>
    </subcellularLocation>
</comment>
<proteinExistence type="inferred from homology"/>
<dbReference type="GO" id="GO:0016020">
    <property type="term" value="C:membrane"/>
    <property type="evidence" value="ECO:0007669"/>
    <property type="project" value="UniProtKB-SubCell"/>
</dbReference>
<organism evidence="9">
    <name type="scientific">Nippostrongylus brasiliensis</name>
    <name type="common">Rat hookworm</name>
    <dbReference type="NCBI Taxonomy" id="27835"/>
    <lineage>
        <taxon>Eukaryota</taxon>
        <taxon>Metazoa</taxon>
        <taxon>Ecdysozoa</taxon>
        <taxon>Nematoda</taxon>
        <taxon>Chromadorea</taxon>
        <taxon>Rhabditida</taxon>
        <taxon>Rhabditina</taxon>
        <taxon>Rhabditomorpha</taxon>
        <taxon>Strongyloidea</taxon>
        <taxon>Heligmosomidae</taxon>
        <taxon>Nippostrongylus</taxon>
    </lineage>
</organism>
<dbReference type="WBParaSite" id="NBR_0002041501-mRNA-1">
    <property type="protein sequence ID" value="NBR_0002041501-mRNA-1"/>
    <property type="gene ID" value="NBR_0002041501"/>
</dbReference>
<sequence>MHTTPETVIHAVLPFTLIAGVQFFAVLILWTLRKFNEAILKEQEYSSGLIARYNLYENIRTITIVMPFCLASCIFTLIFLAIDAALIASKIKFDPPTLYAILDGSLLLPEYSLLLPSIVKYMIDKVEATRRETLRNQLTSFGADVQADLYFKSLKDSWDRRYSYSSQQPCTS</sequence>
<evidence type="ECO:0000256" key="2">
    <source>
        <dbReference type="ARBA" id="ARBA00022692"/>
    </source>
</evidence>
<accession>A0A0N4YT43</accession>
<dbReference type="PANTHER" id="PTHR31357:SF5">
    <property type="entry name" value="SERPENTINE RECEPTOR CLASS ALPHA-1-RELATED"/>
    <property type="match status" value="1"/>
</dbReference>
<keyword evidence="8" id="KW-1185">Reference proteome</keyword>
<reference evidence="7 8" key="2">
    <citation type="submission" date="2018-11" db="EMBL/GenBank/DDBJ databases">
        <authorList>
            <consortium name="Pathogen Informatics"/>
        </authorList>
    </citation>
    <scope>NUCLEOTIDE SEQUENCE [LARGE SCALE GENOMIC DNA]</scope>
</reference>
<keyword evidence="3 6" id="KW-1133">Transmembrane helix</keyword>
<reference evidence="9" key="1">
    <citation type="submission" date="2017-02" db="UniProtKB">
        <authorList>
            <consortium name="WormBaseParasite"/>
        </authorList>
    </citation>
    <scope>IDENTIFICATION</scope>
</reference>
<dbReference type="InterPro" id="IPR051080">
    <property type="entry name" value="Nematode_rcpt-like_serp_alpha"/>
</dbReference>
<keyword evidence="4 6" id="KW-0472">Membrane</keyword>
<comment type="similarity">
    <text evidence="5">Belongs to the nematode receptor-like protein sra family.</text>
</comment>
<evidence type="ECO:0000256" key="1">
    <source>
        <dbReference type="ARBA" id="ARBA00004141"/>
    </source>
</evidence>
<evidence type="ECO:0000313" key="9">
    <source>
        <dbReference type="WBParaSite" id="NBR_0002041501-mRNA-1"/>
    </source>
</evidence>
<gene>
    <name evidence="7" type="ORF">NBR_LOCUS20416</name>
</gene>
<dbReference type="STRING" id="27835.A0A0N4YT43"/>
<evidence type="ECO:0000256" key="6">
    <source>
        <dbReference type="SAM" id="Phobius"/>
    </source>
</evidence>